<gene>
    <name evidence="9 11" type="primary">buk</name>
    <name evidence="11" type="ORF">PRVXH_001700</name>
</gene>
<dbReference type="GO" id="GO:0047761">
    <property type="term" value="F:butyrate kinase activity"/>
    <property type="evidence" value="ECO:0007669"/>
    <property type="project" value="UniProtKB-UniRule"/>
</dbReference>
<comment type="subcellular location">
    <subcellularLocation>
        <location evidence="1 9">Cytoplasm</location>
    </subcellularLocation>
</comment>
<name>A0AAU8HQF0_9FIRM</name>
<sequence length="353" mass="38720">MNEMKVLAINPGSTSTKLAYFSDKKLIKGYSLDHSVSEVSKYEKIVNQLDFRYQAILKWLESEGINKLDCVVGRGGLLKPMPSGTYTVTEDLKKDLEIGVQGEHASNLGGLIADKIAKNHNAPAYIVDPVAVDEFEDIARISGMPEIERRSLLHALNIKAVAHRVAKDLNKKVDDLNMVIAHLGGGISIVPLSNGRMIDVNNANEFGPFSPERAGGLPVGDLVRLAFSGKYDLSTLKKKITSEGGLVGYLKTNDARDVEKMILEGDKKAELIYRAMAYQISKEISAMATVLKGNVENIVLTGGLSYSDMLVDMIKEHTEFIAPFLVYPGEDEMIALCEGALRVLTEEEEAKIY</sequence>
<dbReference type="NCBIfam" id="TIGR02707">
    <property type="entry name" value="butyr_kinase"/>
    <property type="match status" value="1"/>
</dbReference>
<dbReference type="PROSITE" id="PS01075">
    <property type="entry name" value="ACETATE_KINASE_1"/>
    <property type="match status" value="1"/>
</dbReference>
<comment type="catalytic activity">
    <reaction evidence="8 9">
        <text>butanoate + ATP = butanoyl phosphate + ADP</text>
        <dbReference type="Rhea" id="RHEA:13585"/>
        <dbReference type="ChEBI" id="CHEBI:17968"/>
        <dbReference type="ChEBI" id="CHEBI:30616"/>
        <dbReference type="ChEBI" id="CHEBI:58079"/>
        <dbReference type="ChEBI" id="CHEBI:456216"/>
        <dbReference type="EC" id="2.7.2.7"/>
    </reaction>
</comment>
<dbReference type="RefSeq" id="WP_353892355.1">
    <property type="nucleotide sequence ID" value="NZ_CP159485.1"/>
</dbReference>
<dbReference type="PRINTS" id="PR00471">
    <property type="entry name" value="ACETATEKNASE"/>
</dbReference>
<keyword evidence="5 9" id="KW-0547">Nucleotide-binding</keyword>
<dbReference type="AlphaFoldDB" id="A0AAU8HQF0"/>
<dbReference type="GO" id="GO:0008776">
    <property type="term" value="F:acetate kinase activity"/>
    <property type="evidence" value="ECO:0007669"/>
    <property type="project" value="TreeGrafter"/>
</dbReference>
<evidence type="ECO:0000256" key="5">
    <source>
        <dbReference type="ARBA" id="ARBA00022741"/>
    </source>
</evidence>
<evidence type="ECO:0000256" key="6">
    <source>
        <dbReference type="ARBA" id="ARBA00022777"/>
    </source>
</evidence>
<evidence type="ECO:0000256" key="3">
    <source>
        <dbReference type="ARBA" id="ARBA00022490"/>
    </source>
</evidence>
<dbReference type="HAMAP" id="MF_00542">
    <property type="entry name" value="Butyrate_kinase"/>
    <property type="match status" value="1"/>
</dbReference>
<evidence type="ECO:0000256" key="1">
    <source>
        <dbReference type="ARBA" id="ARBA00004496"/>
    </source>
</evidence>
<keyword evidence="3 9" id="KW-0963">Cytoplasm</keyword>
<proteinExistence type="inferred from homology"/>
<dbReference type="Pfam" id="PF00871">
    <property type="entry name" value="Acetate_kinase"/>
    <property type="match status" value="1"/>
</dbReference>
<evidence type="ECO:0000256" key="4">
    <source>
        <dbReference type="ARBA" id="ARBA00022679"/>
    </source>
</evidence>
<evidence type="ECO:0000313" key="11">
    <source>
        <dbReference type="EMBL" id="XCI27778.1"/>
    </source>
</evidence>
<dbReference type="PANTHER" id="PTHR21060:SF15">
    <property type="entry name" value="ACETATE KINASE-RELATED"/>
    <property type="match status" value="1"/>
</dbReference>
<keyword evidence="4 9" id="KW-0808">Transferase</keyword>
<dbReference type="InterPro" id="IPR023865">
    <property type="entry name" value="Aliphatic_acid_kinase_CS"/>
</dbReference>
<dbReference type="GO" id="GO:0005737">
    <property type="term" value="C:cytoplasm"/>
    <property type="evidence" value="ECO:0007669"/>
    <property type="project" value="UniProtKB-SubCell"/>
</dbReference>
<evidence type="ECO:0000256" key="2">
    <source>
        <dbReference type="ARBA" id="ARBA00008748"/>
    </source>
</evidence>
<dbReference type="NCBIfam" id="NF002834">
    <property type="entry name" value="PRK03011.1-5"/>
    <property type="match status" value="1"/>
</dbReference>
<dbReference type="InterPro" id="IPR011245">
    <property type="entry name" value="Butyrate_kin"/>
</dbReference>
<evidence type="ECO:0000256" key="10">
    <source>
        <dbReference type="RuleBase" id="RU003835"/>
    </source>
</evidence>
<dbReference type="InterPro" id="IPR000890">
    <property type="entry name" value="Aliphatic_acid_kin_short-chain"/>
</dbReference>
<dbReference type="Gene3D" id="3.30.420.40">
    <property type="match status" value="2"/>
</dbReference>
<dbReference type="PANTHER" id="PTHR21060">
    <property type="entry name" value="ACETATE KINASE"/>
    <property type="match status" value="1"/>
</dbReference>
<dbReference type="InterPro" id="IPR043129">
    <property type="entry name" value="ATPase_NBD"/>
</dbReference>
<dbReference type="EMBL" id="CP159485">
    <property type="protein sequence ID" value="XCI27778.1"/>
    <property type="molecule type" value="Genomic_DNA"/>
</dbReference>
<accession>A0AAU8HQF0</accession>
<dbReference type="GO" id="GO:0005524">
    <property type="term" value="F:ATP binding"/>
    <property type="evidence" value="ECO:0007669"/>
    <property type="project" value="UniProtKB-KW"/>
</dbReference>
<reference evidence="11" key="1">
    <citation type="journal article" date="2018" name="Antonie Van Leeuwenhoek">
        <title>Proteinivorax hydrogeniformans sp. nov., an anaerobic, haloalkaliphilic bacterium fermenting proteinaceous compounds with high hydrogen production.</title>
        <authorList>
            <person name="Boltyanskaya Y."/>
            <person name="Detkova E."/>
            <person name="Pimenov N."/>
            <person name="Kevbrin V."/>
        </authorList>
    </citation>
    <scope>NUCLEOTIDE SEQUENCE</scope>
    <source>
        <strain evidence="11">Z-710</strain>
    </source>
</reference>
<keyword evidence="7 9" id="KW-0067">ATP-binding</keyword>
<dbReference type="CDD" id="cd24011">
    <property type="entry name" value="ASKHA_NBD_BK"/>
    <property type="match status" value="1"/>
</dbReference>
<evidence type="ECO:0000256" key="8">
    <source>
        <dbReference type="ARBA" id="ARBA00048596"/>
    </source>
</evidence>
<keyword evidence="6 9" id="KW-0418">Kinase</keyword>
<evidence type="ECO:0000256" key="7">
    <source>
        <dbReference type="ARBA" id="ARBA00022840"/>
    </source>
</evidence>
<dbReference type="EC" id="2.7.2.7" evidence="9"/>
<dbReference type="SUPFAM" id="SSF53067">
    <property type="entry name" value="Actin-like ATPase domain"/>
    <property type="match status" value="2"/>
</dbReference>
<protein>
    <recommendedName>
        <fullName evidence="9">Probable butyrate kinase</fullName>
        <shortName evidence="9">BK</shortName>
        <ecNumber evidence="9">2.7.2.7</ecNumber>
    </recommendedName>
    <alternativeName>
        <fullName evidence="9">Branched-chain carboxylic acid kinase</fullName>
    </alternativeName>
</protein>
<comment type="similarity">
    <text evidence="2 9 10">Belongs to the acetokinase family.</text>
</comment>
<organism evidence="11">
    <name type="scientific">Proteinivorax hydrogeniformans</name>
    <dbReference type="NCBI Taxonomy" id="1826727"/>
    <lineage>
        <taxon>Bacteria</taxon>
        <taxon>Bacillati</taxon>
        <taxon>Bacillota</taxon>
        <taxon>Clostridia</taxon>
        <taxon>Eubacteriales</taxon>
        <taxon>Proteinivoracaceae</taxon>
        <taxon>Proteinivorax</taxon>
    </lineage>
</organism>
<dbReference type="PIRSF" id="PIRSF036458">
    <property type="entry name" value="Butyrate_kin"/>
    <property type="match status" value="1"/>
</dbReference>
<dbReference type="GO" id="GO:0006083">
    <property type="term" value="P:acetate metabolic process"/>
    <property type="evidence" value="ECO:0007669"/>
    <property type="project" value="TreeGrafter"/>
</dbReference>
<reference evidence="11" key="2">
    <citation type="submission" date="2024-06" db="EMBL/GenBank/DDBJ databases">
        <authorList>
            <person name="Petrova K.O."/>
            <person name="Toshchakov S.V."/>
            <person name="Boltjanskaja Y.V."/>
            <person name="Kevbrin V.V."/>
        </authorList>
    </citation>
    <scope>NUCLEOTIDE SEQUENCE</scope>
    <source>
        <strain evidence="11">Z-710</strain>
    </source>
</reference>
<evidence type="ECO:0000256" key="9">
    <source>
        <dbReference type="HAMAP-Rule" id="MF_00542"/>
    </source>
</evidence>